<accession>A0A248TGY0</accession>
<keyword evidence="1" id="KW-0812">Transmembrane</keyword>
<reference evidence="2 3" key="1">
    <citation type="submission" date="2017-08" db="EMBL/GenBank/DDBJ databases">
        <title>Complete Genome Sequence of Bacillus kochii Oregon-R-modENCODE STRAIN BDGP4, isolated from Drosophila melanogaster gut.</title>
        <authorList>
            <person name="Wan K.H."/>
            <person name="Yu C."/>
            <person name="Park S."/>
            <person name="Hammonds A.S."/>
            <person name="Booth B.W."/>
            <person name="Celniker S.E."/>
        </authorList>
    </citation>
    <scope>NUCLEOTIDE SEQUENCE [LARGE SCALE GENOMIC DNA]</scope>
    <source>
        <strain evidence="2 3">BDGP4</strain>
    </source>
</reference>
<feature type="transmembrane region" description="Helical" evidence="1">
    <location>
        <begin position="14"/>
        <end position="35"/>
    </location>
</feature>
<feature type="transmembrane region" description="Helical" evidence="1">
    <location>
        <begin position="41"/>
        <end position="60"/>
    </location>
</feature>
<keyword evidence="3" id="KW-1185">Reference proteome</keyword>
<dbReference type="AlphaFoldDB" id="A0A248TGY0"/>
<gene>
    <name evidence="2" type="ORF">CKF48_08600</name>
</gene>
<sequence>MVIEVEQYKAQKMLIPLLLLLVNIVLTSLIIQELLDTTGKIYGIFGLLTPILAIISFFYIRNKNSMSPLIIFLQGLNGFFVLFPIIVLLVSFLGL</sequence>
<organism evidence="2 3">
    <name type="scientific">Cytobacillus kochii</name>
    <dbReference type="NCBI Taxonomy" id="859143"/>
    <lineage>
        <taxon>Bacteria</taxon>
        <taxon>Bacillati</taxon>
        <taxon>Bacillota</taxon>
        <taxon>Bacilli</taxon>
        <taxon>Bacillales</taxon>
        <taxon>Bacillaceae</taxon>
        <taxon>Cytobacillus</taxon>
    </lineage>
</organism>
<keyword evidence="1" id="KW-0472">Membrane</keyword>
<evidence type="ECO:0000256" key="1">
    <source>
        <dbReference type="SAM" id="Phobius"/>
    </source>
</evidence>
<evidence type="ECO:0000313" key="3">
    <source>
        <dbReference type="Proteomes" id="UP000215137"/>
    </source>
</evidence>
<dbReference type="EMBL" id="CP022983">
    <property type="protein sequence ID" value="ASV67379.1"/>
    <property type="molecule type" value="Genomic_DNA"/>
</dbReference>
<name>A0A248TGY0_9BACI</name>
<protein>
    <submittedName>
        <fullName evidence="2">Uncharacterized protein</fullName>
    </submittedName>
</protein>
<dbReference type="KEGG" id="bko:CKF48_08600"/>
<dbReference type="Proteomes" id="UP000215137">
    <property type="component" value="Chromosome"/>
</dbReference>
<feature type="transmembrane region" description="Helical" evidence="1">
    <location>
        <begin position="69"/>
        <end position="93"/>
    </location>
</feature>
<evidence type="ECO:0000313" key="2">
    <source>
        <dbReference type="EMBL" id="ASV67379.1"/>
    </source>
</evidence>
<keyword evidence="1" id="KW-1133">Transmembrane helix</keyword>
<proteinExistence type="predicted"/>